<evidence type="ECO:0000313" key="2">
    <source>
        <dbReference type="Proteomes" id="UP001165190"/>
    </source>
</evidence>
<comment type="caution">
    <text evidence="1">The sequence shown here is derived from an EMBL/GenBank/DDBJ whole genome shotgun (WGS) entry which is preliminary data.</text>
</comment>
<accession>A0A9W7I0B8</accession>
<evidence type="ECO:0000313" key="1">
    <source>
        <dbReference type="EMBL" id="GMI86337.1"/>
    </source>
</evidence>
<protein>
    <submittedName>
        <fullName evidence="1">Uncharacterized protein</fullName>
    </submittedName>
</protein>
<dbReference type="OrthoDB" id="691244at2759"/>
<dbReference type="AlphaFoldDB" id="A0A9W7I0B8"/>
<dbReference type="EMBL" id="BSYR01000021">
    <property type="protein sequence ID" value="GMI86337.1"/>
    <property type="molecule type" value="Genomic_DNA"/>
</dbReference>
<reference evidence="1" key="1">
    <citation type="submission" date="2023-05" db="EMBL/GenBank/DDBJ databases">
        <title>Genome and transcriptome analyses reveal genes involved in the formation of fine ridges on petal epidermal cells in Hibiscus trionum.</title>
        <authorList>
            <person name="Koshimizu S."/>
            <person name="Masuda S."/>
            <person name="Ishii T."/>
            <person name="Shirasu K."/>
            <person name="Hoshino A."/>
            <person name="Arita M."/>
        </authorList>
    </citation>
    <scope>NUCLEOTIDE SEQUENCE</scope>
    <source>
        <strain evidence="1">Hamamatsu line</strain>
    </source>
</reference>
<organism evidence="1 2">
    <name type="scientific">Hibiscus trionum</name>
    <name type="common">Flower of an hour</name>
    <dbReference type="NCBI Taxonomy" id="183268"/>
    <lineage>
        <taxon>Eukaryota</taxon>
        <taxon>Viridiplantae</taxon>
        <taxon>Streptophyta</taxon>
        <taxon>Embryophyta</taxon>
        <taxon>Tracheophyta</taxon>
        <taxon>Spermatophyta</taxon>
        <taxon>Magnoliopsida</taxon>
        <taxon>eudicotyledons</taxon>
        <taxon>Gunneridae</taxon>
        <taxon>Pentapetalae</taxon>
        <taxon>rosids</taxon>
        <taxon>malvids</taxon>
        <taxon>Malvales</taxon>
        <taxon>Malvaceae</taxon>
        <taxon>Malvoideae</taxon>
        <taxon>Hibiscus</taxon>
    </lineage>
</organism>
<proteinExistence type="predicted"/>
<dbReference type="Proteomes" id="UP001165190">
    <property type="component" value="Unassembled WGS sequence"/>
</dbReference>
<gene>
    <name evidence="1" type="ORF">HRI_002303000</name>
</gene>
<keyword evidence="2" id="KW-1185">Reference proteome</keyword>
<name>A0A9W7I0B8_HIBTR</name>
<sequence>MSKRRRLLFYSDDGRDLTNGFNHLSKSCLCSENLSCRNQFTSINGVSDEPLSISVSSGEASIVAEINTPEKAIILSSSGI</sequence>